<gene>
    <name evidence="3" type="ORF">S06H3_44360</name>
</gene>
<dbReference type="Pfam" id="PF13927">
    <property type="entry name" value="Ig_3"/>
    <property type="match status" value="2"/>
</dbReference>
<accession>X1N4I4</accession>
<name>X1N4I4_9ZZZZ</name>
<feature type="domain" description="Ig-like" evidence="2">
    <location>
        <begin position="1"/>
        <end position="84"/>
    </location>
</feature>
<dbReference type="NCBIfam" id="TIGR04183">
    <property type="entry name" value="Por_Secre_tail"/>
    <property type="match status" value="1"/>
</dbReference>
<reference evidence="3" key="1">
    <citation type="journal article" date="2014" name="Front. Microbiol.">
        <title>High frequency of phylogenetically diverse reductive dehalogenase-homologous genes in deep subseafloor sedimentary metagenomes.</title>
        <authorList>
            <person name="Kawai M."/>
            <person name="Futagami T."/>
            <person name="Toyoda A."/>
            <person name="Takaki Y."/>
            <person name="Nishi S."/>
            <person name="Hori S."/>
            <person name="Arai W."/>
            <person name="Tsubouchi T."/>
            <person name="Morono Y."/>
            <person name="Uchiyama I."/>
            <person name="Ito T."/>
            <person name="Fujiyama A."/>
            <person name="Inagaki F."/>
            <person name="Takami H."/>
        </authorList>
    </citation>
    <scope>NUCLEOTIDE SEQUENCE</scope>
    <source>
        <strain evidence="3">Expedition CK06-06</strain>
    </source>
</reference>
<dbReference type="EMBL" id="BARV01027583">
    <property type="protein sequence ID" value="GAI38937.1"/>
    <property type="molecule type" value="Genomic_DNA"/>
</dbReference>
<dbReference type="PANTHER" id="PTHR13817">
    <property type="entry name" value="TITIN"/>
    <property type="match status" value="1"/>
</dbReference>
<evidence type="ECO:0000259" key="2">
    <source>
        <dbReference type="PROSITE" id="PS50835"/>
    </source>
</evidence>
<evidence type="ECO:0000313" key="3">
    <source>
        <dbReference type="EMBL" id="GAI38937.1"/>
    </source>
</evidence>
<dbReference type="PROSITE" id="PS50835">
    <property type="entry name" value="IG_LIKE"/>
    <property type="match status" value="1"/>
</dbReference>
<sequence length="258" mass="27828">MNTSSVAITGQPESAPVCEGDEVTFTIIATDATSYQWQKDGTDISGATTDTYTINSVATIAAGDYTCIASDACGSVPSNSATLAVKLSTEITQQPDDINANEGEDISLNVVATGTSLTYQWRFNGANIEGADTATYQILSVTVDNAGNYDVVVTGECGERTSDVAVLSITTTVEKLTEYDINIYPNPSKGLISIELKDFVHKDLYIEITNMYGEIIYNKQLVSLNKKETIDLSGHAKGLYLIKVFNDKILKTKKMVLE</sequence>
<organism evidence="3">
    <name type="scientific">marine sediment metagenome</name>
    <dbReference type="NCBI Taxonomy" id="412755"/>
    <lineage>
        <taxon>unclassified sequences</taxon>
        <taxon>metagenomes</taxon>
        <taxon>ecological metagenomes</taxon>
    </lineage>
</organism>
<keyword evidence="1" id="KW-0677">Repeat</keyword>
<dbReference type="InterPro" id="IPR050964">
    <property type="entry name" value="Striated_Muscle_Regulatory"/>
</dbReference>
<proteinExistence type="predicted"/>
<dbReference type="SUPFAM" id="SSF48726">
    <property type="entry name" value="Immunoglobulin"/>
    <property type="match status" value="2"/>
</dbReference>
<evidence type="ECO:0000256" key="1">
    <source>
        <dbReference type="ARBA" id="ARBA00022737"/>
    </source>
</evidence>
<dbReference type="PANTHER" id="PTHR13817:SF73">
    <property type="entry name" value="FIBRONECTIN TYPE-III DOMAIN-CONTAINING PROTEIN"/>
    <property type="match status" value="1"/>
</dbReference>
<dbReference type="Pfam" id="PF18962">
    <property type="entry name" value="Por_Secre_tail"/>
    <property type="match status" value="1"/>
</dbReference>
<dbReference type="Gene3D" id="2.60.40.3080">
    <property type="match status" value="1"/>
</dbReference>
<dbReference type="InterPro" id="IPR007110">
    <property type="entry name" value="Ig-like_dom"/>
</dbReference>
<dbReference type="SMART" id="SM00409">
    <property type="entry name" value="IG"/>
    <property type="match status" value="2"/>
</dbReference>
<protein>
    <recommendedName>
        <fullName evidence="2">Ig-like domain-containing protein</fullName>
    </recommendedName>
</protein>
<dbReference type="InterPro" id="IPR013783">
    <property type="entry name" value="Ig-like_fold"/>
</dbReference>
<dbReference type="AlphaFoldDB" id="X1N4I4"/>
<dbReference type="InterPro" id="IPR036179">
    <property type="entry name" value="Ig-like_dom_sf"/>
</dbReference>
<dbReference type="Gene3D" id="2.60.40.10">
    <property type="entry name" value="Immunoglobulins"/>
    <property type="match status" value="2"/>
</dbReference>
<dbReference type="InterPro" id="IPR026444">
    <property type="entry name" value="Secre_tail"/>
</dbReference>
<comment type="caution">
    <text evidence="3">The sequence shown here is derived from an EMBL/GenBank/DDBJ whole genome shotgun (WGS) entry which is preliminary data.</text>
</comment>
<dbReference type="InterPro" id="IPR003599">
    <property type="entry name" value="Ig_sub"/>
</dbReference>